<organism evidence="1 2">
    <name type="scientific">Coniosporium uncinatum</name>
    <dbReference type="NCBI Taxonomy" id="93489"/>
    <lineage>
        <taxon>Eukaryota</taxon>
        <taxon>Fungi</taxon>
        <taxon>Dikarya</taxon>
        <taxon>Ascomycota</taxon>
        <taxon>Pezizomycotina</taxon>
        <taxon>Dothideomycetes</taxon>
        <taxon>Dothideomycetes incertae sedis</taxon>
        <taxon>Coniosporium</taxon>
    </lineage>
</organism>
<dbReference type="Proteomes" id="UP001186974">
    <property type="component" value="Unassembled WGS sequence"/>
</dbReference>
<protein>
    <submittedName>
        <fullName evidence="1">Uncharacterized protein</fullName>
    </submittedName>
</protein>
<gene>
    <name evidence="1" type="ORF">LTS18_006659</name>
</gene>
<evidence type="ECO:0000313" key="1">
    <source>
        <dbReference type="EMBL" id="KAK3078770.1"/>
    </source>
</evidence>
<keyword evidence="2" id="KW-1185">Reference proteome</keyword>
<sequence length="109" mass="12119">MVETRGKKRRRGEGGTSASTTPDTEKLPKPTNGHTSLFESESDIVPMDCNDIDFIDLTESPVTKAQKKKKPKQQGLIDLTGTPDSKRKMAKQPNKFDESREPLVYQAPS</sequence>
<reference evidence="1" key="1">
    <citation type="submission" date="2024-09" db="EMBL/GenBank/DDBJ databases">
        <title>Black Yeasts Isolated from many extreme environments.</title>
        <authorList>
            <person name="Coleine C."/>
            <person name="Stajich J.E."/>
            <person name="Selbmann L."/>
        </authorList>
    </citation>
    <scope>NUCLEOTIDE SEQUENCE</scope>
    <source>
        <strain evidence="1">CCFEE 5737</strain>
    </source>
</reference>
<evidence type="ECO:0000313" key="2">
    <source>
        <dbReference type="Proteomes" id="UP001186974"/>
    </source>
</evidence>
<accession>A0ACC3DQF8</accession>
<comment type="caution">
    <text evidence="1">The sequence shown here is derived from an EMBL/GenBank/DDBJ whole genome shotgun (WGS) entry which is preliminary data.</text>
</comment>
<dbReference type="EMBL" id="JAWDJW010001625">
    <property type="protein sequence ID" value="KAK3078770.1"/>
    <property type="molecule type" value="Genomic_DNA"/>
</dbReference>
<proteinExistence type="predicted"/>
<name>A0ACC3DQF8_9PEZI</name>
<feature type="non-terminal residue" evidence="1">
    <location>
        <position position="109"/>
    </location>
</feature>